<gene>
    <name evidence="2" type="ORF">Cvel_5122</name>
</gene>
<feature type="compositionally biased region" description="Basic and acidic residues" evidence="1">
    <location>
        <begin position="749"/>
        <end position="768"/>
    </location>
</feature>
<feature type="compositionally biased region" description="Basic and acidic residues" evidence="1">
    <location>
        <begin position="723"/>
        <end position="737"/>
    </location>
</feature>
<evidence type="ECO:0008006" key="3">
    <source>
        <dbReference type="Google" id="ProtNLM"/>
    </source>
</evidence>
<feature type="compositionally biased region" description="Basic and acidic residues" evidence="1">
    <location>
        <begin position="501"/>
        <end position="521"/>
    </location>
</feature>
<dbReference type="VEuPathDB" id="CryptoDB:Cvel_5122"/>
<feature type="region of interest" description="Disordered" evidence="1">
    <location>
        <begin position="676"/>
        <end position="768"/>
    </location>
</feature>
<feature type="compositionally biased region" description="Low complexity" evidence="1">
    <location>
        <begin position="705"/>
        <end position="722"/>
    </location>
</feature>
<evidence type="ECO:0000256" key="1">
    <source>
        <dbReference type="SAM" id="MobiDB-lite"/>
    </source>
</evidence>
<protein>
    <recommendedName>
        <fullName evidence="3">F-box domain-containing protein</fullName>
    </recommendedName>
</protein>
<feature type="compositionally biased region" description="Polar residues" evidence="1">
    <location>
        <begin position="217"/>
        <end position="226"/>
    </location>
</feature>
<dbReference type="EMBL" id="CDMZ01001491">
    <property type="protein sequence ID" value="CEM33397.1"/>
    <property type="molecule type" value="Genomic_DNA"/>
</dbReference>
<evidence type="ECO:0000313" key="2">
    <source>
        <dbReference type="EMBL" id="CEM33397.1"/>
    </source>
</evidence>
<reference evidence="2" key="1">
    <citation type="submission" date="2014-11" db="EMBL/GenBank/DDBJ databases">
        <authorList>
            <person name="Otto D Thomas"/>
            <person name="Naeem Raeece"/>
        </authorList>
    </citation>
    <scope>NUCLEOTIDE SEQUENCE</scope>
</reference>
<accession>A0A0G4GS08</accession>
<sequence length="768" mass="83728">MWTNLRRWFVEANEGGPMMHQEAEVQEQGGEGAVLGLPDEIYGAIFVCLDAWDLFRYSNCSMAAAQTVIVYTLEYMQPDVASERAIVDKEIVEITESQSEVGRRSTRAGASRRLERKFQVESLKLWFSSMRSDSHTGAFSQSEANAEIRRGGRPSKFCLPSAVSEIVRVSQEEKAFSLSGTISSETEFASVPCLTDALAAFEDSEAFREFGPPRMVPSSSSQTELGPSQMAAPNWRETASGREGEQEPAQVFERPPGGLTERFVMRAESTGCQIPPAFTCLCCDVSMRFPPLVNYSSRWPSETAGHPGPQRVGGMGSSGVGPDAAWGAWVSDGCGHGVTVRAWMGEGEGGERVRRIERLLEEKTRLDMAVEDHAATVREVNSAADAVQRSSDFIHVTADELREAVGRVQTLCASLDPKSNALLERCKSVSAKSRDVRKREFFIALLCCAHLRAPSPSPSPSDSPSVNESEGLPPRTVSVSNSEEAREPSRDEEDQSLSLPEKAEKESLKGSGDGKCEEETGKLAVESLKKEEEEDDGVEGKNPLAVDEADKRKCRKALQHALWEQAGRSLERVRRGRGTYTQQDPRQTLFAPKLHNVSTWLTQGFVGSAHQGKFGGALDALAYASACGYVKGTFRKFGRELLTGSIPPAEASDPLRTATEAEVEVIYGQRHPVLLSSAAGQPPTASPSEDRSPAGNALQAPESTAQSIEQEIAQTEAQASESASEKDVQDAKPHTGIETDQPVIQQTEASRRVCERMKEEQNGFQRDS</sequence>
<feature type="region of interest" description="Disordered" evidence="1">
    <location>
        <begin position="213"/>
        <end position="233"/>
    </location>
</feature>
<name>A0A0G4GS08_9ALVE</name>
<organism evidence="2">
    <name type="scientific">Chromera velia CCMP2878</name>
    <dbReference type="NCBI Taxonomy" id="1169474"/>
    <lineage>
        <taxon>Eukaryota</taxon>
        <taxon>Sar</taxon>
        <taxon>Alveolata</taxon>
        <taxon>Colpodellida</taxon>
        <taxon>Chromeraceae</taxon>
        <taxon>Chromera</taxon>
    </lineage>
</organism>
<feature type="region of interest" description="Disordered" evidence="1">
    <location>
        <begin position="453"/>
        <end position="521"/>
    </location>
</feature>
<proteinExistence type="predicted"/>
<dbReference type="AlphaFoldDB" id="A0A0G4GS08"/>